<dbReference type="GO" id="GO:0035438">
    <property type="term" value="F:cyclic-di-GMP binding"/>
    <property type="evidence" value="ECO:0007669"/>
    <property type="project" value="InterPro"/>
</dbReference>
<evidence type="ECO:0000256" key="1">
    <source>
        <dbReference type="SAM" id="MobiDB-lite"/>
    </source>
</evidence>
<evidence type="ECO:0000256" key="2">
    <source>
        <dbReference type="SAM" id="Phobius"/>
    </source>
</evidence>
<dbReference type="STRING" id="1267766.WYH_00378"/>
<keyword evidence="2" id="KW-0812">Transmembrane</keyword>
<dbReference type="PATRIC" id="fig|1267766.3.peg.384"/>
<evidence type="ECO:0000313" key="4">
    <source>
        <dbReference type="EMBL" id="AKH41439.1"/>
    </source>
</evidence>
<dbReference type="EMBL" id="CP011452">
    <property type="protein sequence ID" value="AKH41439.1"/>
    <property type="molecule type" value="Genomic_DNA"/>
</dbReference>
<dbReference type="InterPro" id="IPR009875">
    <property type="entry name" value="PilZ_domain"/>
</dbReference>
<organism evidence="4 5">
    <name type="scientific">Croceibacterium atlanticum</name>
    <dbReference type="NCBI Taxonomy" id="1267766"/>
    <lineage>
        <taxon>Bacteria</taxon>
        <taxon>Pseudomonadati</taxon>
        <taxon>Pseudomonadota</taxon>
        <taxon>Alphaproteobacteria</taxon>
        <taxon>Sphingomonadales</taxon>
        <taxon>Erythrobacteraceae</taxon>
        <taxon>Croceibacterium</taxon>
    </lineage>
</organism>
<feature type="domain" description="PilZ" evidence="3">
    <location>
        <begin position="7"/>
        <end position="83"/>
    </location>
</feature>
<keyword evidence="2" id="KW-0472">Membrane</keyword>
<evidence type="ECO:0000313" key="5">
    <source>
        <dbReference type="Proteomes" id="UP000034392"/>
    </source>
</evidence>
<accession>A0A0F7KPF0</accession>
<dbReference type="Pfam" id="PF07238">
    <property type="entry name" value="PilZ"/>
    <property type="match status" value="1"/>
</dbReference>
<reference evidence="4" key="1">
    <citation type="submission" date="2015-05" db="EMBL/GenBank/DDBJ databases">
        <title>The complete genome of Altererythrobacter atlanticus strain 26DY36.</title>
        <authorList>
            <person name="Wu Y.-H."/>
            <person name="Cheng H."/>
            <person name="Wu X.-W."/>
        </authorList>
    </citation>
    <scope>NUCLEOTIDE SEQUENCE [LARGE SCALE GENOMIC DNA]</scope>
    <source>
        <strain evidence="4">26DY36</strain>
    </source>
</reference>
<keyword evidence="5" id="KW-1185">Reference proteome</keyword>
<proteinExistence type="predicted"/>
<dbReference type="Proteomes" id="UP000034392">
    <property type="component" value="Chromosome"/>
</dbReference>
<name>A0A0F7KPF0_9SPHN</name>
<evidence type="ECO:0000259" key="3">
    <source>
        <dbReference type="Pfam" id="PF07238"/>
    </source>
</evidence>
<dbReference type="AlphaFoldDB" id="A0A0F7KPF0"/>
<gene>
    <name evidence="4" type="ORF">WYH_00378</name>
</gene>
<protein>
    <recommendedName>
        <fullName evidence="3">PilZ domain-containing protein</fullName>
    </recommendedName>
</protein>
<sequence length="167" mass="18557">MVVNKPREPRETVNITVRFRSDSGWDDAHIRNVSSRGLMAECDEPPPSGSYIEIRRGSYVVVGRIVWAGYDRFGMRAQDRIQLSQLEEPTKVARRANDRRAAPRKPETAAAYRPSMGERQARSARFSRAFQFIAIVVIAGAAAAAVAETVFNILSRPITVVERALAG</sequence>
<dbReference type="KEGG" id="aay:WYH_00378"/>
<feature type="compositionally biased region" description="Basic and acidic residues" evidence="1">
    <location>
        <begin position="94"/>
        <end position="107"/>
    </location>
</feature>
<feature type="transmembrane region" description="Helical" evidence="2">
    <location>
        <begin position="129"/>
        <end position="147"/>
    </location>
</feature>
<keyword evidence="2" id="KW-1133">Transmembrane helix</keyword>
<feature type="region of interest" description="Disordered" evidence="1">
    <location>
        <begin position="94"/>
        <end position="116"/>
    </location>
</feature>